<reference evidence="3" key="3">
    <citation type="submission" date="2023-12" db="EMBL/GenBank/DDBJ databases">
        <authorList>
            <person name="Sun Q."/>
            <person name="Inoue M."/>
        </authorList>
    </citation>
    <scope>NUCLEOTIDE SEQUENCE</scope>
    <source>
        <strain evidence="3">JCM 12289</strain>
    </source>
</reference>
<evidence type="ECO:0000256" key="2">
    <source>
        <dbReference type="SAM" id="Phobius"/>
    </source>
</evidence>
<evidence type="ECO:0000313" key="6">
    <source>
        <dbReference type="Proteomes" id="UP001500962"/>
    </source>
</evidence>
<sequence length="191" mass="20133">MSRGRSLAVAVGVALVLWGLAVASVPGFAGGITLTTELLGAVAIVALAGGAAAVRSRFRAEETEYELPTPESAGEFSTPGGGFDDAVAELAPGGRMRGASQRRTIRDRLDELAIRILIQQGASEQAAREQLAEGAWTDDPYAAAFFAEARASDVPLEERLRAAFSGEPSERRRARHAADALATVANREREQ</sequence>
<feature type="transmembrane region" description="Helical" evidence="2">
    <location>
        <begin position="33"/>
        <end position="54"/>
    </location>
</feature>
<feature type="region of interest" description="Disordered" evidence="1">
    <location>
        <begin position="165"/>
        <end position="191"/>
    </location>
</feature>
<keyword evidence="2" id="KW-0812">Transmembrane</keyword>
<keyword evidence="2" id="KW-1133">Transmembrane helix</keyword>
<keyword evidence="2" id="KW-0472">Membrane</keyword>
<proteinExistence type="predicted"/>
<dbReference type="KEGG" id="hdo:MUK72_05645"/>
<dbReference type="Proteomes" id="UP001500962">
    <property type="component" value="Unassembled WGS sequence"/>
</dbReference>
<evidence type="ECO:0008006" key="7">
    <source>
        <dbReference type="Google" id="ProtNLM"/>
    </source>
</evidence>
<dbReference type="AlphaFoldDB" id="A0AAV3SGP8"/>
<reference evidence="3" key="1">
    <citation type="journal article" date="2014" name="Int. J. Syst. Evol. Microbiol.">
        <title>Complete genome sequence of Corynebacterium casei LMG S-19264T (=DSM 44701T), isolated from a smear-ripened cheese.</title>
        <authorList>
            <consortium name="US DOE Joint Genome Institute (JGI-PGF)"/>
            <person name="Walter F."/>
            <person name="Albersmeier A."/>
            <person name="Kalinowski J."/>
            <person name="Ruckert C."/>
        </authorList>
    </citation>
    <scope>NUCLEOTIDE SEQUENCE</scope>
    <source>
        <strain evidence="3">JCM 12289</strain>
    </source>
</reference>
<name>A0AAV3SGP8_HALDO</name>
<evidence type="ECO:0000313" key="5">
    <source>
        <dbReference type="Proteomes" id="UP000830542"/>
    </source>
</evidence>
<dbReference type="Proteomes" id="UP000830542">
    <property type="component" value="Chromosome"/>
</dbReference>
<keyword evidence="5" id="KW-1185">Reference proteome</keyword>
<accession>A0AAV3SGP8</accession>
<dbReference type="EMBL" id="CP095005">
    <property type="protein sequence ID" value="UOO96193.1"/>
    <property type="molecule type" value="Genomic_DNA"/>
</dbReference>
<gene>
    <name evidence="3" type="ORF">GCM10008985_22430</name>
    <name evidence="4" type="ORF">MUK72_05645</name>
</gene>
<evidence type="ECO:0000256" key="1">
    <source>
        <dbReference type="SAM" id="MobiDB-lite"/>
    </source>
</evidence>
<dbReference type="RefSeq" id="WP_244704694.1">
    <property type="nucleotide sequence ID" value="NZ_BAAADN010000032.1"/>
</dbReference>
<dbReference type="GeneID" id="71761311"/>
<dbReference type="InterPro" id="IPR055693">
    <property type="entry name" value="DUF7269"/>
</dbReference>
<dbReference type="EMBL" id="BAAADN010000032">
    <property type="protein sequence ID" value="GAA0465021.1"/>
    <property type="molecule type" value="Genomic_DNA"/>
</dbReference>
<dbReference type="Pfam" id="PF23933">
    <property type="entry name" value="DUF7269"/>
    <property type="match status" value="1"/>
</dbReference>
<evidence type="ECO:0000313" key="3">
    <source>
        <dbReference type="EMBL" id="GAA0465021.1"/>
    </source>
</evidence>
<evidence type="ECO:0000313" key="4">
    <source>
        <dbReference type="EMBL" id="UOO96193.1"/>
    </source>
</evidence>
<reference evidence="4" key="2">
    <citation type="submission" date="2022-04" db="EMBL/GenBank/DDBJ databases">
        <title>Sequencing and genomic assembly of Halococcus dombrowskii.</title>
        <authorList>
            <person name="Lim S.W."/>
            <person name="MacLea K.S."/>
        </authorList>
    </citation>
    <scope>NUCLEOTIDE SEQUENCE</scope>
    <source>
        <strain evidence="4">H4</strain>
    </source>
</reference>
<protein>
    <recommendedName>
        <fullName evidence="7">DUF4129 domain-containing protein</fullName>
    </recommendedName>
</protein>
<organism evidence="3 6">
    <name type="scientific">Halococcus dombrowskii</name>
    <dbReference type="NCBI Taxonomy" id="179637"/>
    <lineage>
        <taxon>Archaea</taxon>
        <taxon>Methanobacteriati</taxon>
        <taxon>Methanobacteriota</taxon>
        <taxon>Stenosarchaea group</taxon>
        <taxon>Halobacteria</taxon>
        <taxon>Halobacteriales</taxon>
        <taxon>Halococcaceae</taxon>
        <taxon>Halococcus</taxon>
    </lineage>
</organism>